<name>A0ABR9QTJ3_9ACTN</name>
<dbReference type="Gene3D" id="3.40.50.1000">
    <property type="entry name" value="HAD superfamily/HAD-like"/>
    <property type="match status" value="1"/>
</dbReference>
<reference evidence="1 2" key="1">
    <citation type="submission" date="2020-10" db="EMBL/GenBank/DDBJ databases">
        <title>ChiBAC.</title>
        <authorList>
            <person name="Zenner C."/>
            <person name="Hitch T.C.A."/>
            <person name="Clavel T."/>
        </authorList>
    </citation>
    <scope>NUCLEOTIDE SEQUENCE [LARGE SCALE GENOMIC DNA]</scope>
    <source>
        <strain evidence="1 2">DSM 107455</strain>
    </source>
</reference>
<dbReference type="InterPro" id="IPR006379">
    <property type="entry name" value="HAD-SF_hydro_IIB"/>
</dbReference>
<dbReference type="Proteomes" id="UP001194273">
    <property type="component" value="Unassembled WGS sequence"/>
</dbReference>
<organism evidence="1 2">
    <name type="scientific">Thermophilibacter gallinarum</name>
    <dbReference type="NCBI Taxonomy" id="2779357"/>
    <lineage>
        <taxon>Bacteria</taxon>
        <taxon>Bacillati</taxon>
        <taxon>Actinomycetota</taxon>
        <taxon>Coriobacteriia</taxon>
        <taxon>Coriobacteriales</taxon>
        <taxon>Atopobiaceae</taxon>
        <taxon>Thermophilibacter</taxon>
    </lineage>
</organism>
<evidence type="ECO:0000313" key="2">
    <source>
        <dbReference type="Proteomes" id="UP001194273"/>
    </source>
</evidence>
<dbReference type="Pfam" id="PF08282">
    <property type="entry name" value="Hydrolase_3"/>
    <property type="match status" value="1"/>
</dbReference>
<dbReference type="EMBL" id="JADCJZ010000002">
    <property type="protein sequence ID" value="MBE5024369.1"/>
    <property type="molecule type" value="Genomic_DNA"/>
</dbReference>
<dbReference type="PANTHER" id="PTHR10000:SF8">
    <property type="entry name" value="HAD SUPERFAMILY HYDROLASE-LIKE, TYPE 3"/>
    <property type="match status" value="1"/>
</dbReference>
<protein>
    <submittedName>
        <fullName evidence="1">HAD family phosphatase</fullName>
    </submittedName>
</protein>
<keyword evidence="2" id="KW-1185">Reference proteome</keyword>
<sequence>MKAKLVLTDIDGTILPRGERVVSARTVAAFHAALDAGLVVGPASGRGYAWVPGFFGGDAACCATALATNGMQIYLHGEKVMEQTLPAAALERVRAIAAETPAAGLVCFDDSTPLLVAGTREDLTRAFPVYGERCVELGRLPDFDVVKANAFSGADEGAMAELVERLNAEVVALDVDRAMPTYSNIMPRGWNKGTAVAWLAERLGIGLDEVVVFGDADNDLPMFEAVPNSVAVAGATPRAATTARWHIGACEDDAVASAIEALAAGEWPFSV</sequence>
<gene>
    <name evidence="1" type="ORF">INF26_05805</name>
</gene>
<accession>A0ABR9QTJ3</accession>
<dbReference type="Gene3D" id="3.30.1240.10">
    <property type="match status" value="1"/>
</dbReference>
<dbReference type="SUPFAM" id="SSF56784">
    <property type="entry name" value="HAD-like"/>
    <property type="match status" value="1"/>
</dbReference>
<proteinExistence type="predicted"/>
<dbReference type="PANTHER" id="PTHR10000">
    <property type="entry name" value="PHOSPHOSERINE PHOSPHATASE"/>
    <property type="match status" value="1"/>
</dbReference>
<comment type="caution">
    <text evidence="1">The sequence shown here is derived from an EMBL/GenBank/DDBJ whole genome shotgun (WGS) entry which is preliminary data.</text>
</comment>
<dbReference type="InterPro" id="IPR036412">
    <property type="entry name" value="HAD-like_sf"/>
</dbReference>
<evidence type="ECO:0000313" key="1">
    <source>
        <dbReference type="EMBL" id="MBE5024369.1"/>
    </source>
</evidence>
<dbReference type="InterPro" id="IPR023214">
    <property type="entry name" value="HAD_sf"/>
</dbReference>
<dbReference type="RefSeq" id="WP_193529836.1">
    <property type="nucleotide sequence ID" value="NZ_JADCJZ010000002.1"/>
</dbReference>
<dbReference type="NCBIfam" id="TIGR01484">
    <property type="entry name" value="HAD-SF-IIB"/>
    <property type="match status" value="1"/>
</dbReference>